<keyword evidence="2" id="KW-1185">Reference proteome</keyword>
<gene>
    <name evidence="1" type="ORF">Cgig2_033762</name>
</gene>
<proteinExistence type="predicted"/>
<organism evidence="1 2">
    <name type="scientific">Carnegiea gigantea</name>
    <dbReference type="NCBI Taxonomy" id="171969"/>
    <lineage>
        <taxon>Eukaryota</taxon>
        <taxon>Viridiplantae</taxon>
        <taxon>Streptophyta</taxon>
        <taxon>Embryophyta</taxon>
        <taxon>Tracheophyta</taxon>
        <taxon>Spermatophyta</taxon>
        <taxon>Magnoliopsida</taxon>
        <taxon>eudicotyledons</taxon>
        <taxon>Gunneridae</taxon>
        <taxon>Pentapetalae</taxon>
        <taxon>Caryophyllales</taxon>
        <taxon>Cactineae</taxon>
        <taxon>Cactaceae</taxon>
        <taxon>Cactoideae</taxon>
        <taxon>Echinocereeae</taxon>
        <taxon>Carnegiea</taxon>
    </lineage>
</organism>
<dbReference type="Proteomes" id="UP001153076">
    <property type="component" value="Unassembled WGS sequence"/>
</dbReference>
<name>A0A9Q1KJP3_9CARY</name>
<dbReference type="OrthoDB" id="1752268at2759"/>
<comment type="caution">
    <text evidence="1">The sequence shown here is derived from an EMBL/GenBank/DDBJ whole genome shotgun (WGS) entry which is preliminary data.</text>
</comment>
<accession>A0A9Q1KJP3</accession>
<dbReference type="EMBL" id="JAKOGI010000090">
    <property type="protein sequence ID" value="KAJ8444754.1"/>
    <property type="molecule type" value="Genomic_DNA"/>
</dbReference>
<sequence>MSASSRSIVSVPTMTFGAIEGRPIVTLQNDPFVVELKVVSALVRRILIDSRKLVRHHNIRVPLEAHVPQQGHHSPRSPHPGVRLWATQRASRHQETLGGSRGPLGSPGHLRLVATSVAAPALRHHRWSPTSLYCQGDGPHDSDGEDDLMMYSKGLDLSSFGDSRGGHTSGYCDKFDFGNE</sequence>
<evidence type="ECO:0000313" key="2">
    <source>
        <dbReference type="Proteomes" id="UP001153076"/>
    </source>
</evidence>
<evidence type="ECO:0000313" key="1">
    <source>
        <dbReference type="EMBL" id="KAJ8444754.1"/>
    </source>
</evidence>
<protein>
    <submittedName>
        <fullName evidence="1">Uncharacterized protein</fullName>
    </submittedName>
</protein>
<dbReference type="AlphaFoldDB" id="A0A9Q1KJP3"/>
<reference evidence="1" key="1">
    <citation type="submission" date="2022-04" db="EMBL/GenBank/DDBJ databases">
        <title>Carnegiea gigantea Genome sequencing and assembly v2.</title>
        <authorList>
            <person name="Copetti D."/>
            <person name="Sanderson M.J."/>
            <person name="Burquez A."/>
            <person name="Wojciechowski M.F."/>
        </authorList>
    </citation>
    <scope>NUCLEOTIDE SEQUENCE</scope>
    <source>
        <strain evidence="1">SGP5-SGP5p</strain>
        <tissue evidence="1">Aerial part</tissue>
    </source>
</reference>